<feature type="domain" description="Cyclic nucleotide-binding" evidence="2">
    <location>
        <begin position="294"/>
        <end position="369"/>
    </location>
</feature>
<dbReference type="Proteomes" id="UP001165065">
    <property type="component" value="Unassembled WGS sequence"/>
</dbReference>
<dbReference type="CDD" id="cd07440">
    <property type="entry name" value="RGS"/>
    <property type="match status" value="1"/>
</dbReference>
<dbReference type="OrthoDB" id="196547at2759"/>
<protein>
    <submittedName>
        <fullName evidence="4">Uncharacterized protein</fullName>
    </submittedName>
</protein>
<feature type="domain" description="Cyclic nucleotide-binding" evidence="2">
    <location>
        <begin position="190"/>
        <end position="239"/>
    </location>
</feature>
<dbReference type="PROSITE" id="PS50042">
    <property type="entry name" value="CNMP_BINDING_3"/>
    <property type="match status" value="3"/>
</dbReference>
<dbReference type="InterPro" id="IPR018490">
    <property type="entry name" value="cNMP-bd_dom_sf"/>
</dbReference>
<dbReference type="Gene3D" id="1.10.167.10">
    <property type="entry name" value="Regulator of G-protein Signalling 4, domain 2"/>
    <property type="match status" value="1"/>
</dbReference>
<feature type="compositionally biased region" description="Polar residues" evidence="1">
    <location>
        <begin position="270"/>
        <end position="285"/>
    </location>
</feature>
<dbReference type="InterPro" id="IPR000595">
    <property type="entry name" value="cNMP-bd_dom"/>
</dbReference>
<gene>
    <name evidence="4" type="ORF">TrCOL_g12023</name>
</gene>
<reference evidence="5" key="1">
    <citation type="journal article" date="2023" name="Commun. Biol.">
        <title>Genome analysis of Parmales, the sister group of diatoms, reveals the evolutionary specialization of diatoms from phago-mixotrophs to photoautotrophs.</title>
        <authorList>
            <person name="Ban H."/>
            <person name="Sato S."/>
            <person name="Yoshikawa S."/>
            <person name="Yamada K."/>
            <person name="Nakamura Y."/>
            <person name="Ichinomiya M."/>
            <person name="Sato N."/>
            <person name="Blanc-Mathieu R."/>
            <person name="Endo H."/>
            <person name="Kuwata A."/>
            <person name="Ogata H."/>
        </authorList>
    </citation>
    <scope>NUCLEOTIDE SEQUENCE [LARGE SCALE GENOMIC DNA]</scope>
</reference>
<accession>A0A9W7FZD2</accession>
<keyword evidence="5" id="KW-1185">Reference proteome</keyword>
<dbReference type="InterPro" id="IPR016137">
    <property type="entry name" value="RGS"/>
</dbReference>
<dbReference type="Pfam" id="PF00027">
    <property type="entry name" value="cNMP_binding"/>
    <property type="match status" value="2"/>
</dbReference>
<name>A0A9W7FZD2_9STRA</name>
<dbReference type="InterPro" id="IPR044926">
    <property type="entry name" value="RGS_subdomain_2"/>
</dbReference>
<feature type="region of interest" description="Disordered" evidence="1">
    <location>
        <begin position="247"/>
        <end position="288"/>
    </location>
</feature>
<dbReference type="SMART" id="SM00315">
    <property type="entry name" value="RGS"/>
    <property type="match status" value="1"/>
</dbReference>
<dbReference type="SUPFAM" id="SSF51206">
    <property type="entry name" value="cAMP-binding domain-like"/>
    <property type="match status" value="2"/>
</dbReference>
<dbReference type="PROSITE" id="PS00888">
    <property type="entry name" value="CNMP_BINDING_1"/>
    <property type="match status" value="1"/>
</dbReference>
<dbReference type="SMART" id="SM00100">
    <property type="entry name" value="cNMP"/>
    <property type="match status" value="2"/>
</dbReference>
<proteinExistence type="predicted"/>
<dbReference type="EMBL" id="BRYA01000598">
    <property type="protein sequence ID" value="GMI24994.1"/>
    <property type="molecule type" value="Genomic_DNA"/>
</dbReference>
<organism evidence="4 5">
    <name type="scientific">Triparma columacea</name>
    <dbReference type="NCBI Taxonomy" id="722753"/>
    <lineage>
        <taxon>Eukaryota</taxon>
        <taxon>Sar</taxon>
        <taxon>Stramenopiles</taxon>
        <taxon>Ochrophyta</taxon>
        <taxon>Bolidophyceae</taxon>
        <taxon>Parmales</taxon>
        <taxon>Triparmaceae</taxon>
        <taxon>Triparma</taxon>
    </lineage>
</organism>
<evidence type="ECO:0000313" key="4">
    <source>
        <dbReference type="EMBL" id="GMI24994.1"/>
    </source>
</evidence>
<feature type="domain" description="RGS" evidence="3">
    <location>
        <begin position="520"/>
        <end position="641"/>
    </location>
</feature>
<dbReference type="Pfam" id="PF00615">
    <property type="entry name" value="RGS"/>
    <property type="match status" value="1"/>
</dbReference>
<evidence type="ECO:0000256" key="1">
    <source>
        <dbReference type="SAM" id="MobiDB-lite"/>
    </source>
</evidence>
<sequence>MGNAAAKVTNNNIADFLQKCPIGILKWSDEDIAEFTNCFRLVKVKPGAEVKTVDKNTFFVVAEGGVDVLAILPTIQKKTDNIREFLCKKKQGDMVYIPSVKQLISESNKREMSVREKAMYGAKREHKNILEMIDSINIVSTTGATLLMLNWEKYKVFESAAKAKPDSTLDIPMLNALMQTNIADYLSRLPFLKIVPSGKLEILSSMCQYELANPDDVICNEGEMGDKVFMILSGHVRVTASPGNLGITHDDLKEADSPAPSRQARRGSVMKQQNKRSSVDQFTSRKPQKRKSLLMQLNNLGKSMGNIKHGESEQTPMNANSQIELAVLHDGEYFGEMAAFIELPRAATVTATSSCLFATLSKTDFRSFMKVVPNMQNSIEFMVKQHMLQNLIQLKSPFLESVSIAKAHGMASKSNIESYKKGDIIFKEGDTAQKFYFVYSGSLDVEKTKDDVFQVVGHLYPGDYFGELALINDNPRLATITAAETTIVLCISKAHFHDCFENKPDLLSEFIVRMNGRKVELRVLLDHKRSREAFVEHLEQEHGSENLKFYELAMHFEKNFVYMSDEEALDKAEQICSNFVAPESQDCVNLPSKIADVIMKAVKMHDLHEDTFSKAMEEIYNLMNRDLYHRFKNSEAFDLLMKRLHTYEDIDADFAA</sequence>
<comment type="caution">
    <text evidence="4">The sequence shown here is derived from an EMBL/GenBank/DDBJ whole genome shotgun (WGS) entry which is preliminary data.</text>
</comment>
<dbReference type="InterPro" id="IPR036305">
    <property type="entry name" value="RGS_sf"/>
</dbReference>
<dbReference type="PANTHER" id="PTHR23011:SF28">
    <property type="entry name" value="CYCLIC NUCLEOTIDE-BINDING DOMAIN CONTAINING PROTEIN"/>
    <property type="match status" value="1"/>
</dbReference>
<evidence type="ECO:0000313" key="5">
    <source>
        <dbReference type="Proteomes" id="UP001165065"/>
    </source>
</evidence>
<dbReference type="PRINTS" id="PR01301">
    <property type="entry name" value="RGSPROTEIN"/>
</dbReference>
<dbReference type="PROSITE" id="PS50132">
    <property type="entry name" value="RGS"/>
    <property type="match status" value="1"/>
</dbReference>
<dbReference type="CDD" id="cd00038">
    <property type="entry name" value="CAP_ED"/>
    <property type="match status" value="2"/>
</dbReference>
<dbReference type="Gene3D" id="2.60.120.10">
    <property type="entry name" value="Jelly Rolls"/>
    <property type="match status" value="2"/>
</dbReference>
<dbReference type="PANTHER" id="PTHR23011">
    <property type="entry name" value="CYCLIC NUCLEOTIDE-BINDING DOMAIN CONTAINING PROTEIN"/>
    <property type="match status" value="1"/>
</dbReference>
<evidence type="ECO:0000259" key="3">
    <source>
        <dbReference type="PROSITE" id="PS50132"/>
    </source>
</evidence>
<dbReference type="AlphaFoldDB" id="A0A9W7FZD2"/>
<dbReference type="SUPFAM" id="SSF48097">
    <property type="entry name" value="Regulator of G-protein signaling, RGS"/>
    <property type="match status" value="1"/>
</dbReference>
<dbReference type="InterPro" id="IPR018488">
    <property type="entry name" value="cNMP-bd_CS"/>
</dbReference>
<evidence type="ECO:0000259" key="2">
    <source>
        <dbReference type="PROSITE" id="PS50042"/>
    </source>
</evidence>
<dbReference type="InterPro" id="IPR014710">
    <property type="entry name" value="RmlC-like_jellyroll"/>
</dbReference>
<feature type="domain" description="Cyclic nucleotide-binding" evidence="2">
    <location>
        <begin position="398"/>
        <end position="496"/>
    </location>
</feature>